<keyword evidence="15" id="KW-0472">Membrane</keyword>
<dbReference type="InterPro" id="IPR003594">
    <property type="entry name" value="HATPase_dom"/>
</dbReference>
<dbReference type="PROSITE" id="PS50110">
    <property type="entry name" value="RESPONSE_REGULATORY"/>
    <property type="match status" value="1"/>
</dbReference>
<dbReference type="PANTHER" id="PTHR43047">
    <property type="entry name" value="TWO-COMPONENT HISTIDINE PROTEIN KINASE"/>
    <property type="match status" value="1"/>
</dbReference>
<organism evidence="23 24">
    <name type="scientific">Roseiflexus castenholzii (strain DSM 13941 / HLO8)</name>
    <dbReference type="NCBI Taxonomy" id="383372"/>
    <lineage>
        <taxon>Bacteria</taxon>
        <taxon>Bacillati</taxon>
        <taxon>Chloroflexota</taxon>
        <taxon>Chloroflexia</taxon>
        <taxon>Chloroflexales</taxon>
        <taxon>Roseiflexineae</taxon>
        <taxon>Roseiflexaceae</taxon>
        <taxon>Roseiflexus</taxon>
    </lineage>
</organism>
<dbReference type="Gene3D" id="3.30.450.20">
    <property type="entry name" value="PAS domain"/>
    <property type="match status" value="1"/>
</dbReference>
<dbReference type="SMART" id="SM00388">
    <property type="entry name" value="HisKA"/>
    <property type="match status" value="1"/>
</dbReference>
<dbReference type="InterPro" id="IPR028082">
    <property type="entry name" value="Peripla_BP_I"/>
</dbReference>
<dbReference type="CDD" id="cd00082">
    <property type="entry name" value="HisKA"/>
    <property type="match status" value="1"/>
</dbReference>
<keyword evidence="7" id="KW-0812">Transmembrane</keyword>
<dbReference type="InterPro" id="IPR001789">
    <property type="entry name" value="Sig_transdc_resp-reg_receiver"/>
</dbReference>
<keyword evidence="6" id="KW-0808">Transferase</keyword>
<feature type="domain" description="PAS" evidence="22">
    <location>
        <begin position="602"/>
        <end position="638"/>
    </location>
</feature>
<dbReference type="Pfam" id="PF00512">
    <property type="entry name" value="HisKA"/>
    <property type="match status" value="1"/>
</dbReference>
<keyword evidence="9 23" id="KW-0418">Kinase</keyword>
<dbReference type="PANTHER" id="PTHR43047:SF64">
    <property type="entry name" value="HISTIDINE KINASE CONTAINING CHEY-HOMOLOGOUS RECEIVER DOMAIN AND PAS DOMAIN-RELATED"/>
    <property type="match status" value="1"/>
</dbReference>
<evidence type="ECO:0000313" key="24">
    <source>
        <dbReference type="Proteomes" id="UP000000263"/>
    </source>
</evidence>
<feature type="modified residue" description="4-aspartylphosphate" evidence="18">
    <location>
        <position position="1033"/>
    </location>
</feature>
<dbReference type="InterPro" id="IPR036890">
    <property type="entry name" value="HATPase_C_sf"/>
</dbReference>
<evidence type="ECO:0000313" key="23">
    <source>
        <dbReference type="EMBL" id="ABU59189.1"/>
    </source>
</evidence>
<dbReference type="Pfam" id="PF02518">
    <property type="entry name" value="HATPase_c"/>
    <property type="match status" value="1"/>
</dbReference>
<dbReference type="eggNOG" id="COG2205">
    <property type="taxonomic scope" value="Bacteria"/>
</dbReference>
<evidence type="ECO:0000256" key="15">
    <source>
        <dbReference type="ARBA" id="ARBA00023136"/>
    </source>
</evidence>
<keyword evidence="13" id="KW-0805">Transcription regulation</keyword>
<dbReference type="Gene3D" id="1.10.287.130">
    <property type="match status" value="1"/>
</dbReference>
<evidence type="ECO:0000256" key="16">
    <source>
        <dbReference type="ARBA" id="ARBA00023163"/>
    </source>
</evidence>
<evidence type="ECO:0000256" key="1">
    <source>
        <dbReference type="ARBA" id="ARBA00000085"/>
    </source>
</evidence>
<evidence type="ECO:0000256" key="8">
    <source>
        <dbReference type="ARBA" id="ARBA00022741"/>
    </source>
</evidence>
<evidence type="ECO:0000256" key="13">
    <source>
        <dbReference type="ARBA" id="ARBA00023015"/>
    </source>
</evidence>
<dbReference type="SUPFAM" id="SSF53822">
    <property type="entry name" value="Periplasmic binding protein-like I"/>
    <property type="match status" value="1"/>
</dbReference>
<dbReference type="Proteomes" id="UP000000263">
    <property type="component" value="Chromosome"/>
</dbReference>
<evidence type="ECO:0000256" key="9">
    <source>
        <dbReference type="ARBA" id="ARBA00022777"/>
    </source>
</evidence>
<dbReference type="InterPro" id="IPR005467">
    <property type="entry name" value="His_kinase_dom"/>
</dbReference>
<dbReference type="HOGENOM" id="CLU_283836_0_0_0"/>
<evidence type="ECO:0000256" key="3">
    <source>
        <dbReference type="ARBA" id="ARBA00006402"/>
    </source>
</evidence>
<dbReference type="SUPFAM" id="SSF55785">
    <property type="entry name" value="PYP-like sensor domain (PAS domain)"/>
    <property type="match status" value="1"/>
</dbReference>
<dbReference type="FunFam" id="3.30.565.10:FF:000010">
    <property type="entry name" value="Sensor histidine kinase RcsC"/>
    <property type="match status" value="1"/>
</dbReference>
<dbReference type="Gene3D" id="3.30.565.10">
    <property type="entry name" value="Histidine kinase-like ATPase, C-terminal domain"/>
    <property type="match status" value="1"/>
</dbReference>
<dbReference type="PROSITE" id="PS50109">
    <property type="entry name" value="HIS_KIN"/>
    <property type="match status" value="1"/>
</dbReference>
<proteinExistence type="inferred from homology"/>
<evidence type="ECO:0000256" key="4">
    <source>
        <dbReference type="ARBA" id="ARBA00012438"/>
    </source>
</evidence>
<evidence type="ECO:0000259" key="21">
    <source>
        <dbReference type="PROSITE" id="PS50110"/>
    </source>
</evidence>
<dbReference type="eggNOG" id="COG5002">
    <property type="taxonomic scope" value="Bacteria"/>
</dbReference>
<evidence type="ECO:0000256" key="5">
    <source>
        <dbReference type="ARBA" id="ARBA00022553"/>
    </source>
</evidence>
<evidence type="ECO:0000256" key="17">
    <source>
        <dbReference type="ARBA" id="ARBA00074306"/>
    </source>
</evidence>
<dbReference type="eggNOG" id="COG1609">
    <property type="taxonomic scope" value="Bacteria"/>
</dbReference>
<dbReference type="PRINTS" id="PR00344">
    <property type="entry name" value="BCTRLSENSOR"/>
</dbReference>
<keyword evidence="19" id="KW-0175">Coiled coil</keyword>
<dbReference type="SMART" id="SM00448">
    <property type="entry name" value="REC"/>
    <property type="match status" value="1"/>
</dbReference>
<dbReference type="CDD" id="cd06267">
    <property type="entry name" value="PBP1_LacI_sugar_binding-like"/>
    <property type="match status" value="1"/>
</dbReference>
<sequence length="1187" mass="133145">MIADASMSDGTLHATRPTIGLLTAIVNQPFWLGVVDAARRHGVNLICFLSGTLPVRSQALLRVPYLQVLPALSFFALANSERLDGLITWGGSRSGFGINLDDAEMEEFIAPFRRLPMVNYEGLIQGVPSVVTDTRQGMRTLLEHLIERHQRCRIAFIRGPQRHMESEERFAAYQETLRAFGIPFDSALVYHDLRWGKIVGIEAARELISKRRLRPGADFDALVGSEIEYALGALHTLQESGVRVPDEVAVVGFNDHLDAQTLDLPITVVAKPFYESGVVAVGALLDRIAGKSIPDRIHVPARLIVRRSCGCWSPDRSAPVLSGDLVEARGDRLVAQIGRLRDTIDADIDRSWINVLIEGLLPGMPDRHDQERDQFWSAFERELSRRRTRQELAQWHDVISELFYLIVSALDHADDMPRANLLFLQRIRLALAQERERSRIELRTRTIEQSHTLLEISQSMLIAQDLKYLLEVLAQRLPELPVRDGYLVLYDDFPPTTNLEAPVWGRVVLALHEGRRLPLPPDGISFPSRRIVPDALLCEHQPYAFIVTPLFFGLRDFGFIAVQVGPREGGVYHMLAQEISSALQSVFLWRDYRRSEYARRESEARLHTIVEHMPVALWAKDLNGRYIMQNSVMRTLTGDNSWKDEDSGGAALAEWAPYEAWAREGRTVSFEHALLVQDQPRLFKHIIAPVQVDGTVTAILGLMFDITEQRTLEDSLRSAKESAEEARRAAEAANRAKSVFLSNISHELRTPLNSILGYAQILEHDPTTSDYARKSLRVIQSSGEQLLNLIDDLLDLAKIEAGKIEVRPDRFALDAMLATICDMMQERAVARNLAFAREIANLPRLVVGDEKRLWQVLVNLLSNAIKFTREGVVTLKVERLPDNRDKVRFEVIDTGIGIAPEYREVIFRPFEQLGAQTGEKGTGLGLAIARELVTLMGGTLRVQSAPGAGSRFWFAIPLPEAPAEPLLPKRASRRVIGVAGPAPKVLIVDDHPDNCAILRDMLQPLGIITAEAQDGYDGLERMAVFNPDAIVLDLVMPRLNGIDMIRRIRASAAGDRIVLIVSSASAYPDDRIQSLNAGAQAFIPKPIDRTILLETLQRHLPWVEWRYAEPSVDQSHWAAPVLLPRTMLDSLEELARIGDIDAIQQRVDALIQEMPQAASFVAQVRYFLEHFQIGQLQEFLKKSRAEG</sequence>
<evidence type="ECO:0000256" key="11">
    <source>
        <dbReference type="ARBA" id="ARBA00022989"/>
    </source>
</evidence>
<gene>
    <name evidence="23" type="ordered locus">Rcas_3135</name>
</gene>
<evidence type="ECO:0000256" key="6">
    <source>
        <dbReference type="ARBA" id="ARBA00022679"/>
    </source>
</evidence>
<dbReference type="InterPro" id="IPR004358">
    <property type="entry name" value="Sig_transdc_His_kin-like_C"/>
</dbReference>
<evidence type="ECO:0000256" key="10">
    <source>
        <dbReference type="ARBA" id="ARBA00022840"/>
    </source>
</evidence>
<evidence type="ECO:0000259" key="22">
    <source>
        <dbReference type="PROSITE" id="PS50112"/>
    </source>
</evidence>
<evidence type="ECO:0000256" key="7">
    <source>
        <dbReference type="ARBA" id="ARBA00022692"/>
    </source>
</evidence>
<feature type="domain" description="Histidine kinase" evidence="20">
    <location>
        <begin position="743"/>
        <end position="960"/>
    </location>
</feature>
<keyword evidence="16" id="KW-0804">Transcription</keyword>
<evidence type="ECO:0000256" key="18">
    <source>
        <dbReference type="PROSITE-ProRule" id="PRU00169"/>
    </source>
</evidence>
<dbReference type="SUPFAM" id="SSF47384">
    <property type="entry name" value="Homodimeric domain of signal transducing histidine kinase"/>
    <property type="match status" value="1"/>
</dbReference>
<accession>A7NF99</accession>
<dbReference type="InterPro" id="IPR000014">
    <property type="entry name" value="PAS"/>
</dbReference>
<dbReference type="PROSITE" id="PS50112">
    <property type="entry name" value="PAS"/>
    <property type="match status" value="1"/>
</dbReference>
<dbReference type="CDD" id="cd16922">
    <property type="entry name" value="HATPase_EvgS-ArcB-TorS-like"/>
    <property type="match status" value="1"/>
</dbReference>
<keyword evidence="12" id="KW-0902">Two-component regulatory system</keyword>
<keyword evidence="11" id="KW-1133">Transmembrane helix</keyword>
<dbReference type="GO" id="GO:0005524">
    <property type="term" value="F:ATP binding"/>
    <property type="evidence" value="ECO:0007669"/>
    <property type="project" value="UniProtKB-KW"/>
</dbReference>
<dbReference type="Gene3D" id="3.40.50.2300">
    <property type="match status" value="3"/>
</dbReference>
<evidence type="ECO:0000256" key="2">
    <source>
        <dbReference type="ARBA" id="ARBA00004370"/>
    </source>
</evidence>
<dbReference type="STRING" id="383372.Rcas_3135"/>
<dbReference type="InterPro" id="IPR036097">
    <property type="entry name" value="HisK_dim/P_sf"/>
</dbReference>
<keyword evidence="10" id="KW-0067">ATP-binding</keyword>
<dbReference type="KEGG" id="rca:Rcas_3135"/>
<dbReference type="EC" id="2.7.13.3" evidence="4"/>
<comment type="similarity">
    <text evidence="3">In the N-terminal section; belongs to the phytochrome family.</text>
</comment>
<dbReference type="InterPro" id="IPR035965">
    <property type="entry name" value="PAS-like_dom_sf"/>
</dbReference>
<dbReference type="AlphaFoldDB" id="A7NF99"/>
<feature type="domain" description="Response regulatory" evidence="21">
    <location>
        <begin position="984"/>
        <end position="1100"/>
    </location>
</feature>
<evidence type="ECO:0000256" key="19">
    <source>
        <dbReference type="SAM" id="Coils"/>
    </source>
</evidence>
<dbReference type="Pfam" id="PF00072">
    <property type="entry name" value="Response_reg"/>
    <property type="match status" value="1"/>
</dbReference>
<comment type="catalytic activity">
    <reaction evidence="1">
        <text>ATP + protein L-histidine = ADP + protein N-phospho-L-histidine.</text>
        <dbReference type="EC" id="2.7.13.3"/>
    </reaction>
</comment>
<dbReference type="InterPro" id="IPR011006">
    <property type="entry name" value="CheY-like_superfamily"/>
</dbReference>
<reference evidence="23 24" key="1">
    <citation type="submission" date="2007-08" db="EMBL/GenBank/DDBJ databases">
        <title>Complete sequence of Roseiflexus castenholzii DSM 13941.</title>
        <authorList>
            <consortium name="US DOE Joint Genome Institute"/>
            <person name="Copeland A."/>
            <person name="Lucas S."/>
            <person name="Lapidus A."/>
            <person name="Barry K."/>
            <person name="Glavina del Rio T."/>
            <person name="Dalin E."/>
            <person name="Tice H."/>
            <person name="Pitluck S."/>
            <person name="Thompson L.S."/>
            <person name="Brettin T."/>
            <person name="Bruce D."/>
            <person name="Detter J.C."/>
            <person name="Han C."/>
            <person name="Tapia R."/>
            <person name="Schmutz J."/>
            <person name="Larimer F."/>
            <person name="Land M."/>
            <person name="Hauser L."/>
            <person name="Kyrpides N."/>
            <person name="Mikhailova N."/>
            <person name="Bryant D.A."/>
            <person name="Hanada S."/>
            <person name="Tsukatani Y."/>
            <person name="Richardson P."/>
        </authorList>
    </citation>
    <scope>NUCLEOTIDE SEQUENCE [LARGE SCALE GENOMIC DNA]</scope>
    <source>
        <strain evidence="24">DSM 13941 / HLO8</strain>
    </source>
</reference>
<dbReference type="SUPFAM" id="SSF55874">
    <property type="entry name" value="ATPase domain of HSP90 chaperone/DNA topoisomerase II/histidine kinase"/>
    <property type="match status" value="1"/>
</dbReference>
<evidence type="ECO:0000259" key="20">
    <source>
        <dbReference type="PROSITE" id="PS50109"/>
    </source>
</evidence>
<dbReference type="GO" id="GO:0003677">
    <property type="term" value="F:DNA binding"/>
    <property type="evidence" value="ECO:0007669"/>
    <property type="project" value="UniProtKB-KW"/>
</dbReference>
<feature type="coiled-coil region" evidence="19">
    <location>
        <begin position="709"/>
        <end position="736"/>
    </location>
</feature>
<dbReference type="Pfam" id="PF13377">
    <property type="entry name" value="Peripla_BP_3"/>
    <property type="match status" value="1"/>
</dbReference>
<name>A7NF99_ROSCS</name>
<keyword evidence="8" id="KW-0547">Nucleotide-binding</keyword>
<protein>
    <recommendedName>
        <fullName evidence="17">Circadian input-output histidine kinase CikA</fullName>
        <ecNumber evidence="4">2.7.13.3</ecNumber>
    </recommendedName>
</protein>
<dbReference type="FunFam" id="1.10.287.130:FF:000004">
    <property type="entry name" value="Ethylene receptor 1"/>
    <property type="match status" value="1"/>
</dbReference>
<dbReference type="SMART" id="SM00387">
    <property type="entry name" value="HATPase_c"/>
    <property type="match status" value="1"/>
</dbReference>
<dbReference type="eggNOG" id="COG2197">
    <property type="taxonomic scope" value="Bacteria"/>
</dbReference>
<dbReference type="EMBL" id="CP000804">
    <property type="protein sequence ID" value="ABU59189.1"/>
    <property type="molecule type" value="Genomic_DNA"/>
</dbReference>
<keyword evidence="5 18" id="KW-0597">Phosphoprotein</keyword>
<dbReference type="GO" id="GO:0000155">
    <property type="term" value="F:phosphorelay sensor kinase activity"/>
    <property type="evidence" value="ECO:0007669"/>
    <property type="project" value="InterPro"/>
</dbReference>
<dbReference type="InterPro" id="IPR003661">
    <property type="entry name" value="HisK_dim/P_dom"/>
</dbReference>
<dbReference type="OrthoDB" id="9799345at2"/>
<evidence type="ECO:0000256" key="14">
    <source>
        <dbReference type="ARBA" id="ARBA00023125"/>
    </source>
</evidence>
<keyword evidence="24" id="KW-1185">Reference proteome</keyword>
<dbReference type="InterPro" id="IPR046335">
    <property type="entry name" value="LacI/GalR-like_sensor"/>
</dbReference>
<dbReference type="GO" id="GO:0016020">
    <property type="term" value="C:membrane"/>
    <property type="evidence" value="ECO:0007669"/>
    <property type="project" value="UniProtKB-SubCell"/>
</dbReference>
<dbReference type="SUPFAM" id="SSF52172">
    <property type="entry name" value="CheY-like"/>
    <property type="match status" value="1"/>
</dbReference>
<keyword evidence="14" id="KW-0238">DNA-binding</keyword>
<evidence type="ECO:0000256" key="12">
    <source>
        <dbReference type="ARBA" id="ARBA00023012"/>
    </source>
</evidence>
<comment type="subcellular location">
    <subcellularLocation>
        <location evidence="2">Membrane</location>
    </subcellularLocation>
</comment>